<dbReference type="EMBL" id="RKLY01000007">
    <property type="protein sequence ID" value="TGD24104.1"/>
    <property type="molecule type" value="Genomic_DNA"/>
</dbReference>
<accession>A0A4Z0JQA6</accession>
<dbReference type="SMART" id="SM00530">
    <property type="entry name" value="HTH_XRE"/>
    <property type="match status" value="1"/>
</dbReference>
<dbReference type="CDD" id="cd00093">
    <property type="entry name" value="HTH_XRE"/>
    <property type="match status" value="1"/>
</dbReference>
<sequence length="122" mass="13921">MSEKQIQFGLKIKELRNKHHFTVRQVSQQAGISSSFWSLVENGKRNIPKPITLEKMAHGLREPKEKILELAGLDTSNNNNKENKHVDLADDDVVMSYEGKPIPPEDLEVMRRFLRGGKNNGQ</sequence>
<keyword evidence="3" id="KW-1185">Reference proteome</keyword>
<evidence type="ECO:0000313" key="3">
    <source>
        <dbReference type="Proteomes" id="UP000298021"/>
    </source>
</evidence>
<organism evidence="2 3">
    <name type="scientific">Companilactobacillus suantsaicola</name>
    <dbReference type="NCBI Taxonomy" id="2487723"/>
    <lineage>
        <taxon>Bacteria</taxon>
        <taxon>Bacillati</taxon>
        <taxon>Bacillota</taxon>
        <taxon>Bacilli</taxon>
        <taxon>Lactobacillales</taxon>
        <taxon>Lactobacillaceae</taxon>
        <taxon>Companilactobacillus</taxon>
    </lineage>
</organism>
<dbReference type="InterPro" id="IPR010982">
    <property type="entry name" value="Lambda_DNA-bd_dom_sf"/>
</dbReference>
<evidence type="ECO:0000259" key="1">
    <source>
        <dbReference type="PROSITE" id="PS50943"/>
    </source>
</evidence>
<feature type="domain" description="HTH cro/C1-type" evidence="1">
    <location>
        <begin position="12"/>
        <end position="67"/>
    </location>
</feature>
<dbReference type="Proteomes" id="UP000298021">
    <property type="component" value="Unassembled WGS sequence"/>
</dbReference>
<dbReference type="RefSeq" id="WP_135371716.1">
    <property type="nucleotide sequence ID" value="NZ_RKLY01000007.1"/>
</dbReference>
<dbReference type="SUPFAM" id="SSF47413">
    <property type="entry name" value="lambda repressor-like DNA-binding domains"/>
    <property type="match status" value="1"/>
</dbReference>
<protein>
    <submittedName>
        <fullName evidence="2">XRE family transcriptional regulator</fullName>
    </submittedName>
</protein>
<gene>
    <name evidence="2" type="ORF">EGT49_03960</name>
</gene>
<dbReference type="PROSITE" id="PS50943">
    <property type="entry name" value="HTH_CROC1"/>
    <property type="match status" value="1"/>
</dbReference>
<dbReference type="OrthoDB" id="9805856at2"/>
<dbReference type="Gene3D" id="1.10.260.40">
    <property type="entry name" value="lambda repressor-like DNA-binding domains"/>
    <property type="match status" value="1"/>
</dbReference>
<name>A0A4Z0JQA6_9LACO</name>
<evidence type="ECO:0000313" key="2">
    <source>
        <dbReference type="EMBL" id="TGD24104.1"/>
    </source>
</evidence>
<reference evidence="2 3" key="1">
    <citation type="submission" date="2018-10" db="EMBL/GenBank/DDBJ databases">
        <title>Lactobacillus sp. R7 and Lactobacillus sp. R19 isolated from fermented mustard green product of Taiwan.</title>
        <authorList>
            <person name="Lin S.-T."/>
        </authorList>
    </citation>
    <scope>NUCLEOTIDE SEQUENCE [LARGE SCALE GENOMIC DNA]</scope>
    <source>
        <strain evidence="2 3">BCRC 81127</strain>
    </source>
</reference>
<proteinExistence type="predicted"/>
<dbReference type="GO" id="GO:0003677">
    <property type="term" value="F:DNA binding"/>
    <property type="evidence" value="ECO:0007669"/>
    <property type="project" value="InterPro"/>
</dbReference>
<dbReference type="AlphaFoldDB" id="A0A4Z0JQA6"/>
<dbReference type="Pfam" id="PF13560">
    <property type="entry name" value="HTH_31"/>
    <property type="match status" value="1"/>
</dbReference>
<comment type="caution">
    <text evidence="2">The sequence shown here is derived from an EMBL/GenBank/DDBJ whole genome shotgun (WGS) entry which is preliminary data.</text>
</comment>
<dbReference type="InterPro" id="IPR001387">
    <property type="entry name" value="Cro/C1-type_HTH"/>
</dbReference>